<dbReference type="EMBL" id="JBBKZV010000005">
    <property type="protein sequence ID" value="MEJ8822636.1"/>
    <property type="molecule type" value="Genomic_DNA"/>
</dbReference>
<dbReference type="Pfam" id="PF01593">
    <property type="entry name" value="Amino_oxidase"/>
    <property type="match status" value="1"/>
</dbReference>
<dbReference type="RefSeq" id="WP_340363677.1">
    <property type="nucleotide sequence ID" value="NZ_JBBKZV010000005.1"/>
</dbReference>
<evidence type="ECO:0000256" key="1">
    <source>
        <dbReference type="ARBA" id="ARBA00001974"/>
    </source>
</evidence>
<organism evidence="5 6">
    <name type="scientific">Variovorax humicola</name>
    <dbReference type="NCBI Taxonomy" id="1769758"/>
    <lineage>
        <taxon>Bacteria</taxon>
        <taxon>Pseudomonadati</taxon>
        <taxon>Pseudomonadota</taxon>
        <taxon>Betaproteobacteria</taxon>
        <taxon>Burkholderiales</taxon>
        <taxon>Comamonadaceae</taxon>
        <taxon>Variovorax</taxon>
    </lineage>
</organism>
<dbReference type="PROSITE" id="PS51318">
    <property type="entry name" value="TAT"/>
    <property type="match status" value="1"/>
</dbReference>
<dbReference type="Gene3D" id="1.10.405.10">
    <property type="entry name" value="Guanine Nucleotide Dissociation Inhibitor, domain 1"/>
    <property type="match status" value="1"/>
</dbReference>
<dbReference type="PRINTS" id="PR00757">
    <property type="entry name" value="AMINEOXDASEF"/>
</dbReference>
<dbReference type="PANTHER" id="PTHR43563">
    <property type="entry name" value="AMINE OXIDASE"/>
    <property type="match status" value="1"/>
</dbReference>
<sequence length="494" mass="53748">MNNNEHQHNENLPAGMNRRGFIRTAGVGAGAVAAGGVVEAAGVAAKAREPGRSARTRGVDYDVIVLGGGFAGVTAARDSSKNGYKTLVLEARDRLGGRTFTSEFAGHQVELGGTWIHWTQPFVWSEVQRYQLEVTETPELAIAPDGNAIMALVDGRCETLGAEQLGQVFAAFGKYFGDAGVLWERPYDVAYHWKNIVANDKLSARDAMQKMSLTPVQRVVLEAYLAGLSHCPSEQASHIEVNRWWALPGGSMQALHDSCGRYRFKHGTVSLINRMVEDGKPEVRLSTPVQRVEDRGSHVVVTTANGQRLTAAAVIVGLPMNVVQEVEFSPPLDPRVAEAGRERHAGTGIKLLIKIKGHLPKSEITALAPVTHPLPLVATYAVAADHTILVMFGPDPKRIDYADKAAVQAALRDFFPQAVVEEVHFHPWTTDPYSMGTWCNYRAGWFEKYLAHFQKDRGRVFFGQGDHGEGWRGFIDGAIGAGAGAADRVKARLG</sequence>
<evidence type="ECO:0000313" key="6">
    <source>
        <dbReference type="Proteomes" id="UP001363010"/>
    </source>
</evidence>
<dbReference type="GO" id="GO:0016491">
    <property type="term" value="F:oxidoreductase activity"/>
    <property type="evidence" value="ECO:0007669"/>
    <property type="project" value="UniProtKB-KW"/>
</dbReference>
<evidence type="ECO:0000259" key="4">
    <source>
        <dbReference type="Pfam" id="PF01593"/>
    </source>
</evidence>
<evidence type="ECO:0000256" key="3">
    <source>
        <dbReference type="ARBA" id="ARBA00023002"/>
    </source>
</evidence>
<dbReference type="InterPro" id="IPR002937">
    <property type="entry name" value="Amino_oxidase"/>
</dbReference>
<dbReference type="PANTHER" id="PTHR43563:SF1">
    <property type="entry name" value="AMINE OXIDASE [FLAVIN-CONTAINING] B"/>
    <property type="match status" value="1"/>
</dbReference>
<dbReference type="Gene3D" id="3.90.660.10">
    <property type="match status" value="1"/>
</dbReference>
<dbReference type="Proteomes" id="UP001363010">
    <property type="component" value="Unassembled WGS sequence"/>
</dbReference>
<dbReference type="EC" id="1.-.-.-" evidence="5"/>
<comment type="cofactor">
    <cofactor evidence="1">
        <name>FAD</name>
        <dbReference type="ChEBI" id="CHEBI:57692"/>
    </cofactor>
</comment>
<dbReference type="SUPFAM" id="SSF51905">
    <property type="entry name" value="FAD/NAD(P)-binding domain"/>
    <property type="match status" value="1"/>
</dbReference>
<gene>
    <name evidence="5" type="ORF">WKW80_11420</name>
</gene>
<protein>
    <submittedName>
        <fullName evidence="5">NAD(P)/FAD-dependent oxidoreductase</fullName>
        <ecNumber evidence="5">1.-.-.-</ecNumber>
    </submittedName>
</protein>
<comment type="similarity">
    <text evidence="2">Belongs to the flavin monoamine oxidase family.</text>
</comment>
<keyword evidence="6" id="KW-1185">Reference proteome</keyword>
<name>A0ABU8W077_9BURK</name>
<dbReference type="InterPro" id="IPR050703">
    <property type="entry name" value="Flavin_MAO"/>
</dbReference>
<reference evidence="5 6" key="1">
    <citation type="submission" date="2024-03" db="EMBL/GenBank/DDBJ databases">
        <title>Novel species of the genus Variovorax.</title>
        <authorList>
            <person name="Liu Q."/>
            <person name="Xin Y.-H."/>
        </authorList>
    </citation>
    <scope>NUCLEOTIDE SEQUENCE [LARGE SCALE GENOMIC DNA]</scope>
    <source>
        <strain evidence="5 6">KACC 18501</strain>
    </source>
</reference>
<comment type="caution">
    <text evidence="5">The sequence shown here is derived from an EMBL/GenBank/DDBJ whole genome shotgun (WGS) entry which is preliminary data.</text>
</comment>
<dbReference type="InterPro" id="IPR001613">
    <property type="entry name" value="Flavin_amine_oxidase"/>
</dbReference>
<proteinExistence type="inferred from homology"/>
<keyword evidence="3 5" id="KW-0560">Oxidoreductase</keyword>
<dbReference type="Gene3D" id="3.50.50.60">
    <property type="entry name" value="FAD/NAD(P)-binding domain"/>
    <property type="match status" value="1"/>
</dbReference>
<evidence type="ECO:0000313" key="5">
    <source>
        <dbReference type="EMBL" id="MEJ8822636.1"/>
    </source>
</evidence>
<feature type="domain" description="Amine oxidase" evidence="4">
    <location>
        <begin position="70"/>
        <end position="489"/>
    </location>
</feature>
<dbReference type="InterPro" id="IPR036188">
    <property type="entry name" value="FAD/NAD-bd_sf"/>
</dbReference>
<dbReference type="InterPro" id="IPR006311">
    <property type="entry name" value="TAT_signal"/>
</dbReference>
<evidence type="ECO:0000256" key="2">
    <source>
        <dbReference type="ARBA" id="ARBA00005995"/>
    </source>
</evidence>
<accession>A0ABU8W077</accession>